<dbReference type="Pfam" id="PF04972">
    <property type="entry name" value="BON"/>
    <property type="match status" value="1"/>
</dbReference>
<proteinExistence type="predicted"/>
<dbReference type="PROSITE" id="PS50914">
    <property type="entry name" value="BON"/>
    <property type="match status" value="1"/>
</dbReference>
<accession>A0AAE3VXL8</accession>
<dbReference type="RefSeq" id="WP_307237472.1">
    <property type="nucleotide sequence ID" value="NZ_JAUSUZ010000001.1"/>
</dbReference>
<gene>
    <name evidence="2" type="ORF">J2S42_001836</name>
</gene>
<protein>
    <recommendedName>
        <fullName evidence="1">BON domain-containing protein</fullName>
    </recommendedName>
</protein>
<dbReference type="AlphaFoldDB" id="A0AAE3VXL8"/>
<dbReference type="Proteomes" id="UP001240236">
    <property type="component" value="Unassembled WGS sequence"/>
</dbReference>
<name>A0AAE3VXL8_9ACTN</name>
<evidence type="ECO:0000313" key="3">
    <source>
        <dbReference type="Proteomes" id="UP001240236"/>
    </source>
</evidence>
<evidence type="ECO:0000313" key="2">
    <source>
        <dbReference type="EMBL" id="MDQ0365167.1"/>
    </source>
</evidence>
<reference evidence="2 3" key="1">
    <citation type="submission" date="2023-07" db="EMBL/GenBank/DDBJ databases">
        <title>Sequencing the genomes of 1000 actinobacteria strains.</title>
        <authorList>
            <person name="Klenk H.-P."/>
        </authorList>
    </citation>
    <scope>NUCLEOTIDE SEQUENCE [LARGE SCALE GENOMIC DNA]</scope>
    <source>
        <strain evidence="2 3">DSM 44709</strain>
    </source>
</reference>
<sequence>MATPLPHDREGSGVPGPRRISGLDARLTYQVAHNLLVDDRTRRERIVVSVRDGVAILSGRAGAEAREVAGGIALGSDGVRDVCNRIDAPDTGVRLERQRFDTIVAGLVAEASRWDRPPPAVLRTPSADSGGPGGDRVLVAAGRRGGGRLVRSAVVGDDRPGRGCPAA</sequence>
<evidence type="ECO:0000259" key="1">
    <source>
        <dbReference type="PROSITE" id="PS50914"/>
    </source>
</evidence>
<organism evidence="2 3">
    <name type="scientific">Catenuloplanes indicus</name>
    <dbReference type="NCBI Taxonomy" id="137267"/>
    <lineage>
        <taxon>Bacteria</taxon>
        <taxon>Bacillati</taxon>
        <taxon>Actinomycetota</taxon>
        <taxon>Actinomycetes</taxon>
        <taxon>Micromonosporales</taxon>
        <taxon>Micromonosporaceae</taxon>
        <taxon>Catenuloplanes</taxon>
    </lineage>
</organism>
<dbReference type="InterPro" id="IPR007055">
    <property type="entry name" value="BON_dom"/>
</dbReference>
<feature type="domain" description="BON" evidence="1">
    <location>
        <begin position="23"/>
        <end position="90"/>
    </location>
</feature>
<keyword evidence="3" id="KW-1185">Reference proteome</keyword>
<comment type="caution">
    <text evidence="2">The sequence shown here is derived from an EMBL/GenBank/DDBJ whole genome shotgun (WGS) entry which is preliminary data.</text>
</comment>
<dbReference type="EMBL" id="JAUSUZ010000001">
    <property type="protein sequence ID" value="MDQ0365167.1"/>
    <property type="molecule type" value="Genomic_DNA"/>
</dbReference>